<dbReference type="CDD" id="cd22160">
    <property type="entry name" value="F-box_AtFBL13-like"/>
    <property type="match status" value="1"/>
</dbReference>
<feature type="domain" description="FBD" evidence="2">
    <location>
        <begin position="287"/>
        <end position="330"/>
    </location>
</feature>
<evidence type="ECO:0000313" key="4">
    <source>
        <dbReference type="EMBL" id="CAA7047964.1"/>
    </source>
</evidence>
<feature type="domain" description="F-box" evidence="1">
    <location>
        <begin position="6"/>
        <end position="43"/>
    </location>
</feature>
<feature type="domain" description="F-box/LRR-repeat protein 15/At3g58940/PEG3-like LRR" evidence="3">
    <location>
        <begin position="52"/>
        <end position="166"/>
    </location>
</feature>
<accession>A0A6D2K556</accession>
<evidence type="ECO:0000259" key="2">
    <source>
        <dbReference type="Pfam" id="PF08387"/>
    </source>
</evidence>
<evidence type="ECO:0000259" key="1">
    <source>
        <dbReference type="Pfam" id="PF00646"/>
    </source>
</evidence>
<dbReference type="SUPFAM" id="SSF81383">
    <property type="entry name" value="F-box domain"/>
    <property type="match status" value="1"/>
</dbReference>
<dbReference type="PANTHER" id="PTHR31900:SF28">
    <property type="entry name" value="FBD DOMAIN-CONTAINING PROTEIN"/>
    <property type="match status" value="1"/>
</dbReference>
<dbReference type="SUPFAM" id="SSF52047">
    <property type="entry name" value="RNI-like"/>
    <property type="match status" value="1"/>
</dbReference>
<dbReference type="AlphaFoldDB" id="A0A6D2K556"/>
<gene>
    <name evidence="4" type="ORF">MERR_LOCUS35199</name>
</gene>
<keyword evidence="5" id="KW-1185">Reference proteome</keyword>
<dbReference type="InterPro" id="IPR001810">
    <property type="entry name" value="F-box_dom"/>
</dbReference>
<dbReference type="Proteomes" id="UP000467841">
    <property type="component" value="Unassembled WGS sequence"/>
</dbReference>
<name>A0A6D2K556_9BRAS</name>
<reference evidence="4" key="1">
    <citation type="submission" date="2020-01" db="EMBL/GenBank/DDBJ databases">
        <authorList>
            <person name="Mishra B."/>
        </authorList>
    </citation>
    <scope>NUCLEOTIDE SEQUENCE [LARGE SCALE GENOMIC DNA]</scope>
</reference>
<evidence type="ECO:0000313" key="5">
    <source>
        <dbReference type="Proteomes" id="UP000467841"/>
    </source>
</evidence>
<evidence type="ECO:0000259" key="3">
    <source>
        <dbReference type="Pfam" id="PF24758"/>
    </source>
</evidence>
<dbReference type="Pfam" id="PF24758">
    <property type="entry name" value="LRR_At5g56370"/>
    <property type="match status" value="1"/>
</dbReference>
<dbReference type="Pfam" id="PF00646">
    <property type="entry name" value="F-box"/>
    <property type="match status" value="1"/>
</dbReference>
<comment type="caution">
    <text evidence="4">The sequence shown here is derived from an EMBL/GenBank/DDBJ whole genome shotgun (WGS) entry which is preliminary data.</text>
</comment>
<dbReference type="InterPro" id="IPR050232">
    <property type="entry name" value="FBL13/AtMIF1-like"/>
</dbReference>
<dbReference type="Pfam" id="PF08387">
    <property type="entry name" value="FBD"/>
    <property type="match status" value="1"/>
</dbReference>
<sequence>MVRIGDLSDELLVKILTFLPTKAAISTSILSKKWEFLWMWLPKLEYSDYRIKAEPHVSLPRSLYTCSSLTTLKLQGKSILVDVPPTVCLPSLKTLELQCVTYVNEDSLHLLISKCPVLEDLVIKEGGNVRAIVVKAPSLQRLVLVIGERCSSDGFVIVTPSLKYFKVEDKRDNPSCLIEPMPKLEEADIDVLLDIEKILKSVKSAKRLSLRPMFYSAEESMYGAGIVFSQLEHLKICIFSKNWSKMLLWLLRNSPKLRVLNLYVDRDPYFDPHETVKLKKKRTNKRSSVPQCLLSSLGTFEFVGFMGRQEEREFVSFVLEHASCLKSTSIIDRSTQLGYTYRDRTFNPGRIA</sequence>
<dbReference type="InterPro" id="IPR006566">
    <property type="entry name" value="FBD"/>
</dbReference>
<dbReference type="OrthoDB" id="1112304at2759"/>
<dbReference type="InterPro" id="IPR036047">
    <property type="entry name" value="F-box-like_dom_sf"/>
</dbReference>
<dbReference type="EMBL" id="CACVBM020001385">
    <property type="protein sequence ID" value="CAA7047964.1"/>
    <property type="molecule type" value="Genomic_DNA"/>
</dbReference>
<dbReference type="InterPro" id="IPR055411">
    <property type="entry name" value="LRR_FXL15/At3g58940/PEG3-like"/>
</dbReference>
<dbReference type="Gene3D" id="3.80.10.10">
    <property type="entry name" value="Ribonuclease Inhibitor"/>
    <property type="match status" value="1"/>
</dbReference>
<protein>
    <submittedName>
        <fullName evidence="4">Uncharacterized protein</fullName>
    </submittedName>
</protein>
<dbReference type="InterPro" id="IPR032675">
    <property type="entry name" value="LRR_dom_sf"/>
</dbReference>
<dbReference type="InterPro" id="IPR053781">
    <property type="entry name" value="F-box_AtFBL13-like"/>
</dbReference>
<proteinExistence type="predicted"/>
<dbReference type="PANTHER" id="PTHR31900">
    <property type="entry name" value="F-BOX/RNI SUPERFAMILY PROTEIN-RELATED"/>
    <property type="match status" value="1"/>
</dbReference>
<organism evidence="4 5">
    <name type="scientific">Microthlaspi erraticum</name>
    <dbReference type="NCBI Taxonomy" id="1685480"/>
    <lineage>
        <taxon>Eukaryota</taxon>
        <taxon>Viridiplantae</taxon>
        <taxon>Streptophyta</taxon>
        <taxon>Embryophyta</taxon>
        <taxon>Tracheophyta</taxon>
        <taxon>Spermatophyta</taxon>
        <taxon>Magnoliopsida</taxon>
        <taxon>eudicotyledons</taxon>
        <taxon>Gunneridae</taxon>
        <taxon>Pentapetalae</taxon>
        <taxon>rosids</taxon>
        <taxon>malvids</taxon>
        <taxon>Brassicales</taxon>
        <taxon>Brassicaceae</taxon>
        <taxon>Coluteocarpeae</taxon>
        <taxon>Microthlaspi</taxon>
    </lineage>
</organism>